<evidence type="ECO:0000256" key="2">
    <source>
        <dbReference type="SAM" id="SignalP"/>
    </source>
</evidence>
<protein>
    <submittedName>
        <fullName evidence="3">Tetratricopeptide repeat-containing protein</fullName>
    </submittedName>
</protein>
<evidence type="ECO:0000313" key="4">
    <source>
        <dbReference type="Proteomes" id="UP000295554"/>
    </source>
</evidence>
<dbReference type="PROSITE" id="PS50005">
    <property type="entry name" value="TPR"/>
    <property type="match status" value="1"/>
</dbReference>
<feature type="chain" id="PRO_5021000060" evidence="2">
    <location>
        <begin position="24"/>
        <end position="426"/>
    </location>
</feature>
<dbReference type="Gene3D" id="1.25.40.10">
    <property type="entry name" value="Tetratricopeptide repeat domain"/>
    <property type="match status" value="1"/>
</dbReference>
<gene>
    <name evidence="3" type="ORF">E2F43_17130</name>
</gene>
<keyword evidence="2" id="KW-0732">Signal</keyword>
<dbReference type="InterPro" id="IPR019734">
    <property type="entry name" value="TPR_rpt"/>
</dbReference>
<organism evidence="3 4">
    <name type="scientific">Seongchinamella unica</name>
    <dbReference type="NCBI Taxonomy" id="2547392"/>
    <lineage>
        <taxon>Bacteria</taxon>
        <taxon>Pseudomonadati</taxon>
        <taxon>Pseudomonadota</taxon>
        <taxon>Gammaproteobacteria</taxon>
        <taxon>Cellvibrionales</taxon>
        <taxon>Halieaceae</taxon>
        <taxon>Seongchinamella</taxon>
    </lineage>
</organism>
<dbReference type="OrthoDB" id="7061470at2"/>
<feature type="signal peptide" evidence="2">
    <location>
        <begin position="1"/>
        <end position="23"/>
    </location>
</feature>
<name>A0A4R5LP27_9GAMM</name>
<dbReference type="EMBL" id="SMSE01000004">
    <property type="protein sequence ID" value="TDG12076.1"/>
    <property type="molecule type" value="Genomic_DNA"/>
</dbReference>
<keyword evidence="4" id="KW-1185">Reference proteome</keyword>
<dbReference type="Proteomes" id="UP000295554">
    <property type="component" value="Unassembled WGS sequence"/>
</dbReference>
<keyword evidence="1" id="KW-0802">TPR repeat</keyword>
<dbReference type="AlphaFoldDB" id="A0A4R5LP27"/>
<dbReference type="InterPro" id="IPR011990">
    <property type="entry name" value="TPR-like_helical_dom_sf"/>
</dbReference>
<evidence type="ECO:0000313" key="3">
    <source>
        <dbReference type="EMBL" id="TDG12076.1"/>
    </source>
</evidence>
<dbReference type="RefSeq" id="WP_133214945.1">
    <property type="nucleotide sequence ID" value="NZ_SMSE01000004.1"/>
</dbReference>
<proteinExistence type="predicted"/>
<feature type="repeat" description="TPR" evidence="1">
    <location>
        <begin position="81"/>
        <end position="114"/>
    </location>
</feature>
<reference evidence="3 4" key="1">
    <citation type="submission" date="2019-03" db="EMBL/GenBank/DDBJ databases">
        <title>Seongchinamella monodicae gen. nov., sp. nov., a novel member of the Gammaproteobacteria isolated from a tidal mudflat of beach.</title>
        <authorList>
            <person name="Yang H.G."/>
            <person name="Kang J.W."/>
            <person name="Lee S.D."/>
        </authorList>
    </citation>
    <scope>NUCLEOTIDE SEQUENCE [LARGE SCALE GENOMIC DNA]</scope>
    <source>
        <strain evidence="3 4">GH4-78</strain>
    </source>
</reference>
<sequence>MNSWSVALFRGLVLALPGLALQAAPAPYGEDFVRTGAQWDEGGLAWLELSAKTTEPQDVEPFVRQVESLEQAGGPYADGLAEPLASLGRHYRQSGDYQQAVSLYRRAMHVVRINDGLGSARQIPLLRELLLSYRQAGDLEALDERYDYYFHLFGNGRPPFTPARLRAAREYMRWQREAVRLNQGASEKRLLELIELNEDILQAIQLQADVPYHWRRDFSYSQMLNHYLLLQRLEPTVSERQLLTSREYMGSLQAVQSLEDQKLDLRLRSAPARIAGMLEELAVAAAIQGPVEEAAVQLSLADWSFWTGNKRQAEIAYRQVVEILNGAGEDALLQQWLGEPVELPDNGVFWQAETAPDVATVTVEARYDVSALGRVSELQTRIPDGTDDRSLYRFRRKLLSTLFRPRWVTGEPEAVASIARHYRILD</sequence>
<comment type="caution">
    <text evidence="3">The sequence shown here is derived from an EMBL/GenBank/DDBJ whole genome shotgun (WGS) entry which is preliminary data.</text>
</comment>
<evidence type="ECO:0000256" key="1">
    <source>
        <dbReference type="PROSITE-ProRule" id="PRU00339"/>
    </source>
</evidence>
<accession>A0A4R5LP27</accession>